<dbReference type="InterPro" id="IPR010982">
    <property type="entry name" value="Lambda_DNA-bd_dom_sf"/>
</dbReference>
<dbReference type="PANTHER" id="PTHR40275:SF1">
    <property type="entry name" value="SSL7038 PROTEIN"/>
    <property type="match status" value="1"/>
</dbReference>
<dbReference type="Proteomes" id="UP000241206">
    <property type="component" value="Unassembled WGS sequence"/>
</dbReference>
<dbReference type="EMBL" id="PHHF01000049">
    <property type="protein sequence ID" value="PTD19882.1"/>
    <property type="molecule type" value="Genomic_DNA"/>
</dbReference>
<reference evidence="1 2" key="1">
    <citation type="submission" date="2017-11" db="EMBL/GenBank/DDBJ databases">
        <title>Sphingomonas oleivorans sp. nov., isolated from oil-contaminated soil.</title>
        <authorList>
            <person name="Wang L."/>
            <person name="Chen L."/>
        </authorList>
    </citation>
    <scope>NUCLEOTIDE SEQUENCE [LARGE SCALE GENOMIC DNA]</scope>
    <source>
        <strain evidence="1 2">K101</strain>
    </source>
</reference>
<dbReference type="AlphaFoldDB" id="A0A2T4HVR4"/>
<dbReference type="Pfam" id="PF21716">
    <property type="entry name" value="dnstrm_HI1420"/>
    <property type="match status" value="1"/>
</dbReference>
<name>A0A2T4HVR4_9SPHN</name>
<accession>A0A2T4HVR4</accession>
<dbReference type="RefSeq" id="WP_107395039.1">
    <property type="nucleotide sequence ID" value="NZ_PHHF01000049.1"/>
</dbReference>
<dbReference type="InterPro" id="IPR014057">
    <property type="entry name" value="HI1420"/>
</dbReference>
<dbReference type="SUPFAM" id="SSF47413">
    <property type="entry name" value="lambda repressor-like DNA-binding domains"/>
    <property type="match status" value="1"/>
</dbReference>
<evidence type="ECO:0000313" key="2">
    <source>
        <dbReference type="Proteomes" id="UP000241206"/>
    </source>
</evidence>
<dbReference type="NCBIfam" id="TIGR02684">
    <property type="entry name" value="dnstrm_HI1420"/>
    <property type="match status" value="1"/>
</dbReference>
<proteinExistence type="predicted"/>
<protein>
    <submittedName>
        <fullName evidence="1">Putative addiction module antidote protein</fullName>
    </submittedName>
</protein>
<organism evidence="1 2">
    <name type="scientific">Edaphosphingomonas fennica</name>
    <dbReference type="NCBI Taxonomy" id="114404"/>
    <lineage>
        <taxon>Bacteria</taxon>
        <taxon>Pseudomonadati</taxon>
        <taxon>Pseudomonadota</taxon>
        <taxon>Alphaproteobacteria</taxon>
        <taxon>Sphingomonadales</taxon>
        <taxon>Rhizorhabdaceae</taxon>
        <taxon>Edaphosphingomonas</taxon>
    </lineage>
</organism>
<sequence>METNAAEHLTDPEDQAELLADAFATGDPRYVAHALGIVARAHGMTKLEQATGMKRQALYRALSMDGNPKLDTLMKVMKALHLSLRAEPREAA</sequence>
<keyword evidence="2" id="KW-1185">Reference proteome</keyword>
<evidence type="ECO:0000313" key="1">
    <source>
        <dbReference type="EMBL" id="PTD19882.1"/>
    </source>
</evidence>
<gene>
    <name evidence="1" type="ORF">CV103_11880</name>
</gene>
<comment type="caution">
    <text evidence="1">The sequence shown here is derived from an EMBL/GenBank/DDBJ whole genome shotgun (WGS) entry which is preliminary data.</text>
</comment>
<dbReference type="PANTHER" id="PTHR40275">
    <property type="entry name" value="SSL7038 PROTEIN"/>
    <property type="match status" value="1"/>
</dbReference>
<dbReference type="GO" id="GO:0003677">
    <property type="term" value="F:DNA binding"/>
    <property type="evidence" value="ECO:0007669"/>
    <property type="project" value="InterPro"/>
</dbReference>